<comment type="caution">
    <text evidence="1">The sequence shown here is derived from an EMBL/GenBank/DDBJ whole genome shotgun (WGS) entry which is preliminary data.</text>
</comment>
<reference evidence="1" key="2">
    <citation type="journal article" date="2021" name="PeerJ">
        <title>Extensive microbial diversity within the chicken gut microbiome revealed by metagenomics and culture.</title>
        <authorList>
            <person name="Gilroy R."/>
            <person name="Ravi A."/>
            <person name="Getino M."/>
            <person name="Pursley I."/>
            <person name="Horton D.L."/>
            <person name="Alikhan N.F."/>
            <person name="Baker D."/>
            <person name="Gharbi K."/>
            <person name="Hall N."/>
            <person name="Watson M."/>
            <person name="Adriaenssens E.M."/>
            <person name="Foster-Nyarko E."/>
            <person name="Jarju S."/>
            <person name="Secka A."/>
            <person name="Antonio M."/>
            <person name="Oren A."/>
            <person name="Chaudhuri R.R."/>
            <person name="La Ragione R."/>
            <person name="Hildebrand F."/>
            <person name="Pallen M.J."/>
        </authorList>
    </citation>
    <scope>NUCLEOTIDE SEQUENCE</scope>
    <source>
        <strain evidence="1">CHK152-2871</strain>
    </source>
</reference>
<dbReference type="AlphaFoldDB" id="A0A9D1FJ77"/>
<evidence type="ECO:0000313" key="2">
    <source>
        <dbReference type="Proteomes" id="UP000886865"/>
    </source>
</evidence>
<reference evidence="1" key="1">
    <citation type="submission" date="2020-10" db="EMBL/GenBank/DDBJ databases">
        <authorList>
            <person name="Gilroy R."/>
        </authorList>
    </citation>
    <scope>NUCLEOTIDE SEQUENCE</scope>
    <source>
        <strain evidence="1">CHK152-2871</strain>
    </source>
</reference>
<gene>
    <name evidence="1" type="ORF">IAA86_04090</name>
</gene>
<evidence type="ECO:0000313" key="1">
    <source>
        <dbReference type="EMBL" id="HIS74185.1"/>
    </source>
</evidence>
<name>A0A9D1FJ77_9BACT</name>
<dbReference type="EMBL" id="DVJQ01000034">
    <property type="protein sequence ID" value="HIS74185.1"/>
    <property type="molecule type" value="Genomic_DNA"/>
</dbReference>
<proteinExistence type="predicted"/>
<dbReference type="Proteomes" id="UP000886865">
    <property type="component" value="Unassembled WGS sequence"/>
</dbReference>
<organism evidence="1 2">
    <name type="scientific">Candidatus Galligastranaerophilus intestinavium</name>
    <dbReference type="NCBI Taxonomy" id="2840836"/>
    <lineage>
        <taxon>Bacteria</taxon>
        <taxon>Candidatus Galligastranaerophilus</taxon>
    </lineage>
</organism>
<accession>A0A9D1FJ77</accession>
<sequence>MHIDSIKLFGITPKKSAENKNGTKTKGETFQSGSFSDLNALKKTGVVGVSSEYKNDNQRQIDATILNFRKANNAAKVFLRKAVLAQKNILDDASNVLSMADEAQGKYTEMLGLYNAGAPIASLGDKRYEITRNADGNAMMDEYTQDGTLLSTTYFEKGLPVLYVQGAQELPDGTTKVDLEIDYKDAKPLKYTQSGRFLPNGECIVEKEIEFANGKPRVYRQGQRDYLDDVTTVEKIIHFDGDMPIKYEEDVTFCPDSSFISSTRADFEDGEIISYAQDSSETANGRDGFKRRILFENGKLALYQEDFEKRPDYSYEFSKSIDFENGREKTYMEGFEELSDGPSRIDKMIKLENKLPKSVIFGLDFGVEKHAEKIFEDVNGIWVQVKKNN</sequence>
<protein>
    <submittedName>
        <fullName evidence="1">Uncharacterized protein</fullName>
    </submittedName>
</protein>